<evidence type="ECO:0000313" key="13">
    <source>
        <dbReference type="Proteomes" id="UP000199197"/>
    </source>
</evidence>
<organism evidence="12 13">
    <name type="scientific">Candidatus Chryseopegocella kryptomonas</name>
    <dbReference type="NCBI Taxonomy" id="1633643"/>
    <lineage>
        <taxon>Bacteria</taxon>
        <taxon>Pseudomonadati</taxon>
        <taxon>Candidatus Kryptoniota</taxon>
        <taxon>Candidatus Chryseopegocella</taxon>
    </lineage>
</organism>
<keyword evidence="13" id="KW-1185">Reference proteome</keyword>
<dbReference type="InterPro" id="IPR011604">
    <property type="entry name" value="PDDEXK-like_dom_sf"/>
</dbReference>
<dbReference type="GO" id="GO:0004386">
    <property type="term" value="F:helicase activity"/>
    <property type="evidence" value="ECO:0007669"/>
    <property type="project" value="UniProtKB-KW"/>
</dbReference>
<keyword evidence="1" id="KW-0540">Nuclease</keyword>
<evidence type="ECO:0000256" key="4">
    <source>
        <dbReference type="ARBA" id="ARBA00022801"/>
    </source>
</evidence>
<dbReference type="AlphaFoldDB" id="A0A0P1NUD6"/>
<keyword evidence="3" id="KW-0227">DNA damage</keyword>
<dbReference type="PANTHER" id="PTHR30591">
    <property type="entry name" value="RECBCD ENZYME SUBUNIT RECC"/>
    <property type="match status" value="1"/>
</dbReference>
<evidence type="ECO:0000256" key="7">
    <source>
        <dbReference type="ARBA" id="ARBA00022840"/>
    </source>
</evidence>
<proteinExistence type="predicted"/>
<dbReference type="Gene3D" id="3.40.50.300">
    <property type="entry name" value="P-loop containing nucleotide triphosphate hydrolases"/>
    <property type="match status" value="2"/>
</dbReference>
<keyword evidence="9" id="KW-0234">DNA repair</keyword>
<dbReference type="GO" id="GO:0003677">
    <property type="term" value="F:DNA binding"/>
    <property type="evidence" value="ECO:0007669"/>
    <property type="project" value="UniProtKB-KW"/>
</dbReference>
<accession>A0A0P1NUD6</accession>
<evidence type="ECO:0000256" key="1">
    <source>
        <dbReference type="ARBA" id="ARBA00022722"/>
    </source>
</evidence>
<dbReference type="SUPFAM" id="SSF52980">
    <property type="entry name" value="Restriction endonuclease-like"/>
    <property type="match status" value="1"/>
</dbReference>
<dbReference type="EMBL" id="CZVW01000013">
    <property type="protein sequence ID" value="CUT02632.1"/>
    <property type="molecule type" value="Genomic_DNA"/>
</dbReference>
<evidence type="ECO:0000256" key="8">
    <source>
        <dbReference type="ARBA" id="ARBA00023125"/>
    </source>
</evidence>
<evidence type="ECO:0000256" key="5">
    <source>
        <dbReference type="ARBA" id="ARBA00022806"/>
    </source>
</evidence>
<evidence type="ECO:0000259" key="11">
    <source>
        <dbReference type="Pfam" id="PF21445"/>
    </source>
</evidence>
<keyword evidence="6" id="KW-0269">Exonuclease</keyword>
<evidence type="ECO:0000313" key="12">
    <source>
        <dbReference type="EMBL" id="CUT02632.1"/>
    </source>
</evidence>
<keyword evidence="5 12" id="KW-0347">Helicase</keyword>
<name>A0A0P1NUD6_9BACT</name>
<dbReference type="GO" id="GO:0005524">
    <property type="term" value="F:ATP binding"/>
    <property type="evidence" value="ECO:0007669"/>
    <property type="project" value="UniProtKB-KW"/>
</dbReference>
<evidence type="ECO:0000256" key="6">
    <source>
        <dbReference type="ARBA" id="ARBA00022839"/>
    </source>
</evidence>
<gene>
    <name evidence="12" type="ORF">JGI23_01299</name>
</gene>
<sequence>MSVILNFPPDKRIIDIRKEIDNRIKTSKFDSFIYIVPTKRKIRELKRNFIELANKNVLPELNLFTLELFAKKLYFTTKLEKPKRLISDTIQSLVFQIAIKNVLNELIYFKPPGAVDEIPKGTLNKIIDTIIGLKEDGIYPTKLYENLQKTSKREDKVKLQDLVKIYEQYETLLISNGFIDVPGIFKELNNILNPENVNTIFRSAFLNVDSIFIDGFSMFRIPEINLIKTLTAVKDISIVILFDYFEKNDNLFGHLDECYKKFVDAGFKKYEIRPKTENDKFAKHLNKFLFNYIDTKLTVKYNAKNYVTLIEAKDRIDEVKTIARLVKKIANEKPDIDLSKICIATYRPEKYTPLFREILPAYGIPANITDRFYLERSPVVTSIISLLEIPVNDYLISEIVKVLMSPYFDFSALLGKELKPENIYFASKELKIKNANNFWIERIKKSIAIISSKLGLSSDSDEQSTQTSIPPELIYNVEEREQMERELKLFKSALEDFENLNKIINEFLEPMTPSEFKDKLHKILAGLKVSEQILKVPRKIATRDEIERDARAYQKFIEIIDELLEVFEFNMRKREKYSLGYYVDLIKKALPRARYNIRQKYGYGVYVTTLEETRGLNFDIMIIAGLVDTEFPSVYEPEVFLSKELRELRNLKKMHKLDERYLFYQGVVNFKTHLYLTYPKMDGENELVRSRFIDSLEQVIELEKINSSEIKDGIFSTIELYENYGRFLKANPEYLQTFDYITQKFPKLTADYSDKLSQIFNTSKINISRSETHSESYLEYEGIIKPVYEEEKKKLGEHESRIFSISQIETYGKCPYRYFVERVLNLQGFEEIEELLTPIERGILYHEVLYEFYTEWKKLGKRISENIDEAKNLIEKIAKEKANEFQINHPLWKVEISELIKNMREFIDKEASNNSGFIPAYFEVAFGPKIGPRRKTDVEIFTTEPVQLGKVKIQGKIDRIDIRNDEFIIYDYKTGKVGVNAKEIESGIHLQIPLYIKIAEEIFKIKGKEMKGLGGYHYKVRGDVKIETVIIDKRIKRNEKAEEKMLTPEEFRNKLDESVKKANEFVDRIIQGEFNLTQHDKFLQNICSHCPYIEICRINEVKFGIQIKNWS</sequence>
<keyword evidence="2" id="KW-0547">Nucleotide-binding</keyword>
<dbReference type="SUPFAM" id="SSF52540">
    <property type="entry name" value="P-loop containing nucleoside triphosphate hydrolases"/>
    <property type="match status" value="1"/>
</dbReference>
<evidence type="ECO:0000256" key="2">
    <source>
        <dbReference type="ARBA" id="ARBA00022741"/>
    </source>
</evidence>
<dbReference type="InterPro" id="IPR038726">
    <property type="entry name" value="PDDEXK_AddAB-type"/>
</dbReference>
<evidence type="ECO:0000256" key="3">
    <source>
        <dbReference type="ARBA" id="ARBA00022763"/>
    </source>
</evidence>
<dbReference type="GO" id="GO:0006310">
    <property type="term" value="P:DNA recombination"/>
    <property type="evidence" value="ECO:0007669"/>
    <property type="project" value="TreeGrafter"/>
</dbReference>
<protein>
    <submittedName>
        <fullName evidence="12">ATP-dependent helicase/DNAse subunit B</fullName>
    </submittedName>
</protein>
<keyword evidence="4" id="KW-0378">Hydrolase</keyword>
<dbReference type="OrthoDB" id="9758506at2"/>
<keyword evidence="7" id="KW-0067">ATP-binding</keyword>
<dbReference type="GO" id="GO:0004527">
    <property type="term" value="F:exonuclease activity"/>
    <property type="evidence" value="ECO:0007669"/>
    <property type="project" value="UniProtKB-KW"/>
</dbReference>
<dbReference type="Pfam" id="PF21445">
    <property type="entry name" value="ADDB_N"/>
    <property type="match status" value="1"/>
</dbReference>
<dbReference type="InterPro" id="IPR049035">
    <property type="entry name" value="ADDB_N"/>
</dbReference>
<dbReference type="RefSeq" id="WP_092350105.1">
    <property type="nucleotide sequence ID" value="NZ_CZVW01000013.1"/>
</dbReference>
<dbReference type="PANTHER" id="PTHR30591:SF1">
    <property type="entry name" value="RECBCD ENZYME SUBUNIT RECC"/>
    <property type="match status" value="1"/>
</dbReference>
<dbReference type="InterPro" id="IPR027417">
    <property type="entry name" value="P-loop_NTPase"/>
</dbReference>
<dbReference type="Pfam" id="PF12705">
    <property type="entry name" value="PDDEXK_1"/>
    <property type="match status" value="1"/>
</dbReference>
<feature type="domain" description="ATP-dependent helicase/deoxyribonuclease subunit B N-terminal" evidence="11">
    <location>
        <begin position="17"/>
        <end position="264"/>
    </location>
</feature>
<dbReference type="Gene3D" id="3.90.320.10">
    <property type="match status" value="1"/>
</dbReference>
<feature type="domain" description="PD-(D/E)XK endonuclease-like" evidence="10">
    <location>
        <begin position="803"/>
        <end position="1097"/>
    </location>
</feature>
<dbReference type="Proteomes" id="UP000199197">
    <property type="component" value="Unassembled WGS sequence"/>
</dbReference>
<dbReference type="InterPro" id="IPR011335">
    <property type="entry name" value="Restrct_endonuc-II-like"/>
</dbReference>
<evidence type="ECO:0000259" key="10">
    <source>
        <dbReference type="Pfam" id="PF12705"/>
    </source>
</evidence>
<keyword evidence="8" id="KW-0238">DNA-binding</keyword>
<reference evidence="13" key="1">
    <citation type="submission" date="2015-11" db="EMBL/GenBank/DDBJ databases">
        <authorList>
            <person name="Varghese N."/>
        </authorList>
    </citation>
    <scope>NUCLEOTIDE SEQUENCE [LARGE SCALE GENOMIC DNA]</scope>
    <source>
        <strain evidence="13">JGI-23</strain>
    </source>
</reference>
<dbReference type="GO" id="GO:0006281">
    <property type="term" value="P:DNA repair"/>
    <property type="evidence" value="ECO:0007669"/>
    <property type="project" value="UniProtKB-KW"/>
</dbReference>
<evidence type="ECO:0000256" key="9">
    <source>
        <dbReference type="ARBA" id="ARBA00023204"/>
    </source>
</evidence>